<sequence>MPFEDEDTRKVRTAVTGRADSDWPVFLPYDHDEFDRFMRGRSRDDFYCGTLLGGCGKKLTAKRYLDKKCHFAHRPPVHCRRTATGEDSADHLYIGQALQRWLSGQGYRRIKVGYPDAGQGPGGIVEVRFGPVARMIRVQLARMPVHQWRTARERLTDQHSLVHWVYGPDSGLAHNEVEALGHAIRFSCRTVSGHREVYVGTQDRDHQVEWTELTACRLTDQGILTPHLHAAPIGGNGSSDPVVFSLAPGSVAFTVDVDVPPSADGSVRRLYMADAQPVGSAVVRARISLPSGCPAPLPHKLYLIEGPARLTPLVGPDAPGADWLIHAEVVSALPQRADIRWPSLRPAPVRAAPAEPPLDATSVVALFREKLHVTARSRGLVNWETLVRHTGAAPADITPEERVRLLVALDYPRAEGKPVLSSLVKLAGERPGPAPFFKDVLTGIGWDPGLSPSQVERIWIQEREAAYAFAAPSEPTPSGPTPADLSQSEEALVAAFREHLQLVAHGRSMVKWETLLKRQGLRASAISDEDRVRLLAAVDRPYRRDRPLLSALVRVEGRGRSELFGAVLAQLGWKPDARTPTVAAAWRAERDRAYAVARSSARKAPAPPVVAKPSAAQAELAASQSAVVQAVRRALIDAARRQVCVGWHTLAAAADRTLHDLSDAARASILVAVDRPAAPDGVLLSSLVIAAGHAPVPYFDDILRRLGHPHGLRPIELGQVRKREMARAFEAYRSLDTKPL</sequence>
<gene>
    <name evidence="1" type="ORF">CD934_23745</name>
</gene>
<protein>
    <submittedName>
        <fullName evidence="1">Uncharacterized protein</fullName>
    </submittedName>
</protein>
<reference evidence="1 2" key="1">
    <citation type="submission" date="2017-07" db="EMBL/GenBank/DDBJ databases">
        <title>The Complete Genome of Streptomyces asterosporus-ZSY.</title>
        <authorList>
            <person name="Zhang S."/>
        </authorList>
    </citation>
    <scope>NUCLEOTIDE SEQUENCE [LARGE SCALE GENOMIC DNA]</scope>
    <source>
        <strain evidence="1 2">DSM 41452</strain>
    </source>
</reference>
<organism evidence="1 2">
    <name type="scientific">Streptomyces calvus</name>
    <dbReference type="NCBI Taxonomy" id="67282"/>
    <lineage>
        <taxon>Bacteria</taxon>
        <taxon>Bacillati</taxon>
        <taxon>Actinomycetota</taxon>
        <taxon>Actinomycetes</taxon>
        <taxon>Kitasatosporales</taxon>
        <taxon>Streptomycetaceae</taxon>
        <taxon>Streptomyces</taxon>
    </lineage>
</organism>
<dbReference type="RefSeq" id="WP_142233100.1">
    <property type="nucleotide sequence ID" value="NZ_CP022310.1"/>
</dbReference>
<dbReference type="KEGG" id="sast:CD934_23745"/>
<keyword evidence="2" id="KW-1185">Reference proteome</keyword>
<dbReference type="Proteomes" id="UP000316215">
    <property type="component" value="Chromosome"/>
</dbReference>
<name>A0A514JVD5_9ACTN</name>
<evidence type="ECO:0000313" key="1">
    <source>
        <dbReference type="EMBL" id="QDI71356.1"/>
    </source>
</evidence>
<dbReference type="AlphaFoldDB" id="A0A514JVD5"/>
<accession>A0A514JVD5</accession>
<evidence type="ECO:0000313" key="2">
    <source>
        <dbReference type="Proteomes" id="UP000316215"/>
    </source>
</evidence>
<dbReference type="EMBL" id="CP022310">
    <property type="protein sequence ID" value="QDI71356.1"/>
    <property type="molecule type" value="Genomic_DNA"/>
</dbReference>
<proteinExistence type="predicted"/>